<name>A0AAD4MB04_9AGAM</name>
<evidence type="ECO:0000256" key="4">
    <source>
        <dbReference type="ARBA" id="ARBA00023136"/>
    </source>
</evidence>
<dbReference type="AlphaFoldDB" id="A0AAD4MB04"/>
<keyword evidence="2 5" id="KW-0812">Transmembrane</keyword>
<comment type="caution">
    <text evidence="6">The sequence shown here is derived from an EMBL/GenBank/DDBJ whole genome shotgun (WGS) entry which is preliminary data.</text>
</comment>
<dbReference type="Proteomes" id="UP001203297">
    <property type="component" value="Unassembled WGS sequence"/>
</dbReference>
<organism evidence="6 7">
    <name type="scientific">Multifurca ochricompacta</name>
    <dbReference type="NCBI Taxonomy" id="376703"/>
    <lineage>
        <taxon>Eukaryota</taxon>
        <taxon>Fungi</taxon>
        <taxon>Dikarya</taxon>
        <taxon>Basidiomycota</taxon>
        <taxon>Agaricomycotina</taxon>
        <taxon>Agaricomycetes</taxon>
        <taxon>Russulales</taxon>
        <taxon>Russulaceae</taxon>
        <taxon>Multifurca</taxon>
    </lineage>
</organism>
<evidence type="ECO:0000256" key="3">
    <source>
        <dbReference type="ARBA" id="ARBA00022989"/>
    </source>
</evidence>
<dbReference type="Pfam" id="PF00335">
    <property type="entry name" value="Tetraspanin"/>
    <property type="match status" value="1"/>
</dbReference>
<gene>
    <name evidence="6" type="ORF">B0F90DRAFT_1692777</name>
</gene>
<feature type="transmembrane region" description="Helical" evidence="5">
    <location>
        <begin position="76"/>
        <end position="102"/>
    </location>
</feature>
<dbReference type="InterPro" id="IPR018499">
    <property type="entry name" value="Tetraspanin/Peripherin"/>
</dbReference>
<evidence type="ECO:0000313" key="6">
    <source>
        <dbReference type="EMBL" id="KAI0306745.1"/>
    </source>
</evidence>
<evidence type="ECO:0000256" key="1">
    <source>
        <dbReference type="ARBA" id="ARBA00004141"/>
    </source>
</evidence>
<keyword evidence="4 5" id="KW-0472">Membrane</keyword>
<evidence type="ECO:0000313" key="7">
    <source>
        <dbReference type="Proteomes" id="UP001203297"/>
    </source>
</evidence>
<dbReference type="EMBL" id="WTXG01000003">
    <property type="protein sequence ID" value="KAI0306745.1"/>
    <property type="molecule type" value="Genomic_DNA"/>
</dbReference>
<sequence length="225" mass="24919">MPSKYLHGFYAFFTLSIAVSGIVSIVFSLLWRRSDLLLNMTFSHADLTAGLAVGIALLLTSSLSVGAIIQRNHVTIGLVILNWALIADAVIVLVVGSFIWFYTLRERSEFHTQYAKLQSSQRITIQDQFNCCGYFNASDLIEFGGSFCQNSTFANALNITITSNFCVTPVTKHADTSLNNVFSTIYGFMAGIIGLFLSSLCVIKVRQEIERFRKIDTKRGGKGFV</sequence>
<evidence type="ECO:0000256" key="2">
    <source>
        <dbReference type="ARBA" id="ARBA00022692"/>
    </source>
</evidence>
<protein>
    <submittedName>
        <fullName evidence="6">Tetraspanin Pls1 family</fullName>
    </submittedName>
</protein>
<proteinExistence type="predicted"/>
<evidence type="ECO:0000256" key="5">
    <source>
        <dbReference type="SAM" id="Phobius"/>
    </source>
</evidence>
<accession>A0AAD4MB04</accession>
<dbReference type="GO" id="GO:0016020">
    <property type="term" value="C:membrane"/>
    <property type="evidence" value="ECO:0007669"/>
    <property type="project" value="UniProtKB-SubCell"/>
</dbReference>
<feature type="transmembrane region" description="Helical" evidence="5">
    <location>
        <begin position="9"/>
        <end position="31"/>
    </location>
</feature>
<comment type="subcellular location">
    <subcellularLocation>
        <location evidence="1">Membrane</location>
        <topology evidence="1">Multi-pass membrane protein</topology>
    </subcellularLocation>
</comment>
<keyword evidence="3 5" id="KW-1133">Transmembrane helix</keyword>
<feature type="transmembrane region" description="Helical" evidence="5">
    <location>
        <begin position="51"/>
        <end position="69"/>
    </location>
</feature>
<feature type="transmembrane region" description="Helical" evidence="5">
    <location>
        <begin position="185"/>
        <end position="205"/>
    </location>
</feature>
<reference evidence="6" key="1">
    <citation type="journal article" date="2022" name="New Phytol.">
        <title>Evolutionary transition to the ectomycorrhizal habit in the genomes of a hyperdiverse lineage of mushroom-forming fungi.</title>
        <authorList>
            <person name="Looney B."/>
            <person name="Miyauchi S."/>
            <person name="Morin E."/>
            <person name="Drula E."/>
            <person name="Courty P.E."/>
            <person name="Kohler A."/>
            <person name="Kuo A."/>
            <person name="LaButti K."/>
            <person name="Pangilinan J."/>
            <person name="Lipzen A."/>
            <person name="Riley R."/>
            <person name="Andreopoulos W."/>
            <person name="He G."/>
            <person name="Johnson J."/>
            <person name="Nolan M."/>
            <person name="Tritt A."/>
            <person name="Barry K.W."/>
            <person name="Grigoriev I.V."/>
            <person name="Nagy L.G."/>
            <person name="Hibbett D."/>
            <person name="Henrissat B."/>
            <person name="Matheny P.B."/>
            <person name="Labbe J."/>
            <person name="Martin F.M."/>
        </authorList>
    </citation>
    <scope>NUCLEOTIDE SEQUENCE</scope>
    <source>
        <strain evidence="6">BPL690</strain>
    </source>
</reference>
<keyword evidence="7" id="KW-1185">Reference proteome</keyword>